<proteinExistence type="predicted"/>
<dbReference type="Proteomes" id="UP000295678">
    <property type="component" value="Unassembled WGS sequence"/>
</dbReference>
<feature type="signal peptide" evidence="1">
    <location>
        <begin position="1"/>
        <end position="19"/>
    </location>
</feature>
<dbReference type="RefSeq" id="WP_132807106.1">
    <property type="nucleotide sequence ID" value="NZ_SMAK01000008.1"/>
</dbReference>
<dbReference type="OrthoDB" id="8454730at2"/>
<gene>
    <name evidence="2" type="ORF">EDC22_1086</name>
</gene>
<protein>
    <submittedName>
        <fullName evidence="2">Uncharacterized protein</fullName>
    </submittedName>
</protein>
<dbReference type="EMBL" id="SMAK01000008">
    <property type="protein sequence ID" value="TCT08694.1"/>
    <property type="molecule type" value="Genomic_DNA"/>
</dbReference>
<evidence type="ECO:0000313" key="2">
    <source>
        <dbReference type="EMBL" id="TCT08694.1"/>
    </source>
</evidence>
<evidence type="ECO:0000256" key="1">
    <source>
        <dbReference type="SAM" id="SignalP"/>
    </source>
</evidence>
<sequence length="117" mass="11354">MTRTALLVALVALLLPAAAAPVSALAIMPVADAPSAVAAPALACGDGVGDNCAPVRLASGNCAAAAAQAAAAQGGQVIGAPLVVQSGGQTLCVVTILVRDPSGQRPPERRQITIPAR</sequence>
<feature type="chain" id="PRO_5020632748" evidence="1">
    <location>
        <begin position="20"/>
        <end position="117"/>
    </location>
</feature>
<dbReference type="AlphaFoldDB" id="A0A4R3M5Q4"/>
<comment type="caution">
    <text evidence="2">The sequence shown here is derived from an EMBL/GenBank/DDBJ whole genome shotgun (WGS) entry which is preliminary data.</text>
</comment>
<keyword evidence="1" id="KW-0732">Signal</keyword>
<accession>A0A4R3M5Q4</accession>
<name>A0A4R3M5Q4_9HYPH</name>
<keyword evidence="3" id="KW-1185">Reference proteome</keyword>
<organism evidence="2 3">
    <name type="scientific">Tepidamorphus gemmatus</name>
    <dbReference type="NCBI Taxonomy" id="747076"/>
    <lineage>
        <taxon>Bacteria</taxon>
        <taxon>Pseudomonadati</taxon>
        <taxon>Pseudomonadota</taxon>
        <taxon>Alphaproteobacteria</taxon>
        <taxon>Hyphomicrobiales</taxon>
        <taxon>Tepidamorphaceae</taxon>
        <taxon>Tepidamorphus</taxon>
    </lineage>
</organism>
<evidence type="ECO:0000313" key="3">
    <source>
        <dbReference type="Proteomes" id="UP000295678"/>
    </source>
</evidence>
<reference evidence="2 3" key="1">
    <citation type="submission" date="2019-03" db="EMBL/GenBank/DDBJ databases">
        <title>Genomic Encyclopedia of Type Strains, Phase IV (KMG-IV): sequencing the most valuable type-strain genomes for metagenomic binning, comparative biology and taxonomic classification.</title>
        <authorList>
            <person name="Goeker M."/>
        </authorList>
    </citation>
    <scope>NUCLEOTIDE SEQUENCE [LARGE SCALE GENOMIC DNA]</scope>
    <source>
        <strain evidence="2 3">DSM 19345</strain>
    </source>
</reference>